<reference evidence="1 2" key="1">
    <citation type="submission" date="2022-10" db="EMBL/GenBank/DDBJ databases">
        <title>Xanthomonas sp. H13-6.</title>
        <authorList>
            <person name="Liu X."/>
            <person name="Deng Z."/>
            <person name="Jiang Y."/>
            <person name="Yu T."/>
            <person name="Ai J."/>
        </authorList>
    </citation>
    <scope>NUCLEOTIDE SEQUENCE [LARGE SCALE GENOMIC DNA]</scope>
    <source>
        <strain evidence="1 2">H13-6</strain>
    </source>
</reference>
<gene>
    <name evidence="1" type="ORF">OK345_06650</name>
</gene>
<protein>
    <submittedName>
        <fullName evidence="1">Uncharacterized protein</fullName>
    </submittedName>
</protein>
<sequence>MNRAHSWKQSGNVSLWYYTENQRDYPGWQLTADAAGCESLMVLLDAMAADGIAASRTIELKPPSRARLAVPNNKSGLAAWRAPGKLRMVFSSNPSEWSFPPGLDPAVLAVGSDWLAPLREGISGIALGRGDHSIGPADRSGSRLWFWW</sequence>
<organism evidence="1 2">
    <name type="scientific">Xanthomonas chitinilytica</name>
    <dbReference type="NCBI Taxonomy" id="2989819"/>
    <lineage>
        <taxon>Bacteria</taxon>
        <taxon>Pseudomonadati</taxon>
        <taxon>Pseudomonadota</taxon>
        <taxon>Gammaproteobacteria</taxon>
        <taxon>Lysobacterales</taxon>
        <taxon>Lysobacteraceae</taxon>
        <taxon>Xanthomonas</taxon>
    </lineage>
</organism>
<dbReference type="EMBL" id="JAPCHY010000004">
    <property type="protein sequence ID" value="MCW4472178.1"/>
    <property type="molecule type" value="Genomic_DNA"/>
</dbReference>
<dbReference type="Proteomes" id="UP001209922">
    <property type="component" value="Unassembled WGS sequence"/>
</dbReference>
<dbReference type="RefSeq" id="WP_265127135.1">
    <property type="nucleotide sequence ID" value="NZ_JAPCHY010000004.1"/>
</dbReference>
<comment type="caution">
    <text evidence="1">The sequence shown here is derived from an EMBL/GenBank/DDBJ whole genome shotgun (WGS) entry which is preliminary data.</text>
</comment>
<keyword evidence="2" id="KW-1185">Reference proteome</keyword>
<evidence type="ECO:0000313" key="2">
    <source>
        <dbReference type="Proteomes" id="UP001209922"/>
    </source>
</evidence>
<proteinExistence type="predicted"/>
<name>A0ABT3JUK2_9XANT</name>
<accession>A0ABT3JUK2</accession>
<evidence type="ECO:0000313" key="1">
    <source>
        <dbReference type="EMBL" id="MCW4472178.1"/>
    </source>
</evidence>